<keyword evidence="2" id="KW-0808">Transferase</keyword>
<proteinExistence type="predicted"/>
<dbReference type="Pfam" id="PF18765">
    <property type="entry name" value="Polbeta"/>
    <property type="match status" value="1"/>
</dbReference>
<dbReference type="Gene3D" id="3.30.460.10">
    <property type="entry name" value="Beta Polymerase, domain 2"/>
    <property type="match status" value="1"/>
</dbReference>
<dbReference type="GO" id="GO:0005524">
    <property type="term" value="F:ATP binding"/>
    <property type="evidence" value="ECO:0007669"/>
    <property type="project" value="UniProtKB-KW"/>
</dbReference>
<dbReference type="GO" id="GO:0046872">
    <property type="term" value="F:metal ion binding"/>
    <property type="evidence" value="ECO:0007669"/>
    <property type="project" value="UniProtKB-KW"/>
</dbReference>
<accession>A0A401IF97</accession>
<protein>
    <submittedName>
        <fullName evidence="9">DNA polymerase beta domain-containing protein</fullName>
    </submittedName>
</protein>
<evidence type="ECO:0000256" key="6">
    <source>
        <dbReference type="ARBA" id="ARBA00022840"/>
    </source>
</evidence>
<evidence type="ECO:0000259" key="8">
    <source>
        <dbReference type="Pfam" id="PF18765"/>
    </source>
</evidence>
<reference evidence="10" key="1">
    <citation type="submission" date="2017-05" db="EMBL/GenBank/DDBJ databases">
        <title>Physiological properties and genetic analysis related to exopolysaccharide production of fresh-water unicellular cyanobacterium Aphanothece sacrum, Suizenji Nori, that has been cultured as a food source in Japan.</title>
        <authorList>
            <person name="Kanesaki Y."/>
            <person name="Yoshikawa S."/>
            <person name="Ohki K."/>
        </authorList>
    </citation>
    <scope>NUCLEOTIDE SEQUENCE [LARGE SCALE GENOMIC DNA]</scope>
    <source>
        <strain evidence="10">FPU1</strain>
    </source>
</reference>
<gene>
    <name evidence="9" type="ORF">AsFPU1_1353</name>
</gene>
<dbReference type="EMBL" id="BDQK01000005">
    <property type="protein sequence ID" value="GBF79953.1"/>
    <property type="molecule type" value="Genomic_DNA"/>
</dbReference>
<evidence type="ECO:0000256" key="4">
    <source>
        <dbReference type="ARBA" id="ARBA00022723"/>
    </source>
</evidence>
<dbReference type="GO" id="GO:0016779">
    <property type="term" value="F:nucleotidyltransferase activity"/>
    <property type="evidence" value="ECO:0007669"/>
    <property type="project" value="UniProtKB-KW"/>
</dbReference>
<dbReference type="AlphaFoldDB" id="A0A401IF97"/>
<dbReference type="PANTHER" id="PTHR33571">
    <property type="entry name" value="SSL8005 PROTEIN"/>
    <property type="match status" value="1"/>
</dbReference>
<evidence type="ECO:0000256" key="1">
    <source>
        <dbReference type="ARBA" id="ARBA00001946"/>
    </source>
</evidence>
<name>A0A401IF97_APHSA</name>
<evidence type="ECO:0000256" key="7">
    <source>
        <dbReference type="ARBA" id="ARBA00022842"/>
    </source>
</evidence>
<evidence type="ECO:0000256" key="2">
    <source>
        <dbReference type="ARBA" id="ARBA00022679"/>
    </source>
</evidence>
<keyword evidence="10" id="KW-1185">Reference proteome</keyword>
<keyword evidence="7" id="KW-0460">Magnesium</keyword>
<organism evidence="9 10">
    <name type="scientific">Aphanothece sacrum FPU1</name>
    <dbReference type="NCBI Taxonomy" id="1920663"/>
    <lineage>
        <taxon>Bacteria</taxon>
        <taxon>Bacillati</taxon>
        <taxon>Cyanobacteriota</taxon>
        <taxon>Cyanophyceae</taxon>
        <taxon>Oscillatoriophycideae</taxon>
        <taxon>Chroococcales</taxon>
        <taxon>Aphanothecaceae</taxon>
        <taxon>Aphanothece</taxon>
    </lineage>
</organism>
<dbReference type="CDD" id="cd05403">
    <property type="entry name" value="NT_KNTase_like"/>
    <property type="match status" value="1"/>
</dbReference>
<evidence type="ECO:0000256" key="5">
    <source>
        <dbReference type="ARBA" id="ARBA00022741"/>
    </source>
</evidence>
<dbReference type="Proteomes" id="UP000287247">
    <property type="component" value="Unassembled WGS sequence"/>
</dbReference>
<keyword evidence="6" id="KW-0067">ATP-binding</keyword>
<keyword evidence="5" id="KW-0547">Nucleotide-binding</keyword>
<evidence type="ECO:0000256" key="3">
    <source>
        <dbReference type="ARBA" id="ARBA00022695"/>
    </source>
</evidence>
<dbReference type="SUPFAM" id="SSF81301">
    <property type="entry name" value="Nucleotidyltransferase"/>
    <property type="match status" value="1"/>
</dbReference>
<comment type="caution">
    <text evidence="9">The sequence shown here is derived from an EMBL/GenBank/DDBJ whole genome shotgun (WGS) entry which is preliminary data.</text>
</comment>
<evidence type="ECO:0000313" key="10">
    <source>
        <dbReference type="Proteomes" id="UP000287247"/>
    </source>
</evidence>
<dbReference type="OrthoDB" id="560823at2"/>
<evidence type="ECO:0000313" key="9">
    <source>
        <dbReference type="EMBL" id="GBF79953.1"/>
    </source>
</evidence>
<comment type="cofactor">
    <cofactor evidence="1">
        <name>Mg(2+)</name>
        <dbReference type="ChEBI" id="CHEBI:18420"/>
    </cofactor>
</comment>
<dbReference type="InterPro" id="IPR043519">
    <property type="entry name" value="NT_sf"/>
</dbReference>
<feature type="domain" description="Polymerase beta nucleotidyltransferase" evidence="8">
    <location>
        <begin position="20"/>
        <end position="98"/>
    </location>
</feature>
<sequence>MNCSRRDQVLAILQQHKADLFEQYGVISLGIFGSVARNEARDDSDVDIIVKLNKPSLFILTHLREELMTLLDCNVDIVHESQSFRPFFRERLKQETIII</sequence>
<dbReference type="PANTHER" id="PTHR33571:SF14">
    <property type="entry name" value="PROTEIN ADENYLYLTRANSFERASE MJ0435-RELATED"/>
    <property type="match status" value="1"/>
</dbReference>
<keyword evidence="3" id="KW-0548">Nucleotidyltransferase</keyword>
<dbReference type="RefSeq" id="WP_124972005.1">
    <property type="nucleotide sequence ID" value="NZ_BDQK01000005.1"/>
</dbReference>
<keyword evidence="4" id="KW-0479">Metal-binding</keyword>
<dbReference type="InterPro" id="IPR041633">
    <property type="entry name" value="Polbeta"/>
</dbReference>
<dbReference type="InterPro" id="IPR052038">
    <property type="entry name" value="Type-VII_TA_antitoxin"/>
</dbReference>